<keyword evidence="1 2" id="KW-0812">Transmembrane</keyword>
<organism evidence="2 3">
    <name type="scientific">Flavobacterium indicum (strain DSM 17447 / CIP 109464 / GPTSA100-9)</name>
    <dbReference type="NCBI Taxonomy" id="1094466"/>
    <lineage>
        <taxon>Bacteria</taxon>
        <taxon>Pseudomonadati</taxon>
        <taxon>Bacteroidota</taxon>
        <taxon>Flavobacteriia</taxon>
        <taxon>Flavobacteriales</taxon>
        <taxon>Flavobacteriaceae</taxon>
        <taxon>Flavobacterium</taxon>
    </lineage>
</organism>
<name>H8XQL3_FLAIG</name>
<feature type="transmembrane region" description="Helical" evidence="1">
    <location>
        <begin position="12"/>
        <end position="34"/>
    </location>
</feature>
<keyword evidence="1" id="KW-0472">Membrane</keyword>
<evidence type="ECO:0000313" key="3">
    <source>
        <dbReference type="Proteomes" id="UP000007599"/>
    </source>
</evidence>
<keyword evidence="1" id="KW-1133">Transmembrane helix</keyword>
<feature type="transmembrane region" description="Helical" evidence="1">
    <location>
        <begin position="127"/>
        <end position="146"/>
    </location>
</feature>
<gene>
    <name evidence="2" type="ordered locus">KQS_06760</name>
</gene>
<dbReference type="PATRIC" id="fig|1094466.5.peg.1330"/>
<protein>
    <submittedName>
        <fullName evidence="2">Hypothetical transmembrane protein</fullName>
    </submittedName>
</protein>
<feature type="transmembrane region" description="Helical" evidence="1">
    <location>
        <begin position="84"/>
        <end position="107"/>
    </location>
</feature>
<reference evidence="3" key="2">
    <citation type="submission" date="2012-03" db="EMBL/GenBank/DDBJ databases">
        <title>Complete genome sequence of Flavobacterium indicum GPTSA100-9T, isolated from warm spring water.</title>
        <authorList>
            <person name="Barbier P."/>
            <person name="Houel A."/>
            <person name="Loux V."/>
            <person name="Poulain J."/>
            <person name="Bernardet J.-F."/>
            <person name="Touchon M."/>
            <person name="Duchaud E."/>
        </authorList>
    </citation>
    <scope>NUCLEOTIDE SEQUENCE [LARGE SCALE GENOMIC DNA]</scope>
    <source>
        <strain evidence="3">DSM 17447 / CIP 109464 / GPTSA100-9</strain>
    </source>
</reference>
<evidence type="ECO:0000256" key="1">
    <source>
        <dbReference type="SAM" id="Phobius"/>
    </source>
</evidence>
<proteinExistence type="predicted"/>
<dbReference type="EMBL" id="HE774682">
    <property type="protein sequence ID" value="CCG53311.1"/>
    <property type="molecule type" value="Genomic_DNA"/>
</dbReference>
<dbReference type="AlphaFoldDB" id="H8XQL3"/>
<keyword evidence="3" id="KW-1185">Reference proteome</keyword>
<dbReference type="HOGENOM" id="CLU_1592104_0_0_10"/>
<reference evidence="2 3" key="1">
    <citation type="journal article" date="2012" name="J. Bacteriol.">
        <title>Complete Genome Sequence of Flavobacterium indicum GPSTA100-9T, Isolated from Warm Spring Water.</title>
        <authorList>
            <person name="Barbier P."/>
            <person name="Houel A."/>
            <person name="Loux V."/>
            <person name="Poulain J."/>
            <person name="Bernardet J.F."/>
            <person name="Touchon M."/>
            <person name="Duchaud E."/>
        </authorList>
    </citation>
    <scope>NUCLEOTIDE SEQUENCE [LARGE SCALE GENOMIC DNA]</scope>
    <source>
        <strain evidence="3">DSM 17447 / CIP 109464 / GPTSA100-9</strain>
    </source>
</reference>
<evidence type="ECO:0000313" key="2">
    <source>
        <dbReference type="EMBL" id="CCG53311.1"/>
    </source>
</evidence>
<dbReference type="Proteomes" id="UP000007599">
    <property type="component" value="Chromosome I"/>
</dbReference>
<dbReference type="KEGG" id="fin:KQS_06760"/>
<sequence length="167" mass="19637">MSFTKFSFSAFLLSFVSYKLYYMLVKFIITYFLLENTNSINLEFEDFPLLHNTSLQACVIGVIFMSFLFLIKNYQIKQEFFIQALEILFLSKISVGILGFIYAKYQIESSMVQLQKSQEVSYCLQQFYNYNLIGVVLAFFLIYVIFNTIRISFVNKYETIDTPIANN</sequence>
<accession>H8XQL3</accession>
<feature type="transmembrane region" description="Helical" evidence="1">
    <location>
        <begin position="54"/>
        <end position="72"/>
    </location>
</feature>